<proteinExistence type="predicted"/>
<evidence type="ECO:0000313" key="2">
    <source>
        <dbReference type="EMBL" id="SDG66045.1"/>
    </source>
</evidence>
<dbReference type="AlphaFoldDB" id="A0A1G7W1Y7"/>
<feature type="region of interest" description="Disordered" evidence="1">
    <location>
        <begin position="276"/>
        <end position="295"/>
    </location>
</feature>
<sequence>MIEALTLHRPVQFRRRDEMLQHGWTTRALTAAVGAGALIRPRRGVYLPGEVSSDIVDACRHGGRLACVSALVPYGIFVLDSSSLHVHLAPNAARLRTMSRPVRRHWGRLRREPHPSSTSVEVFDALLQAVRCQPPRAAVATLDSALYRGALSPDDLDELFRALPRRYRVIRRLLDPRSESGPETLVRLILRSLGAHVEVQVRIRGVGRVDFVVDGWLIIECDSEAHHASWEAQRRDRRRDQAAAQQGFATYRPIAEDIMWHADDVRAAIGGLLGSHRRATSRSQENQRHRGPQSA</sequence>
<dbReference type="STRING" id="370764.SAMN04489810_0925"/>
<evidence type="ECO:0008006" key="4">
    <source>
        <dbReference type="Google" id="ProtNLM"/>
    </source>
</evidence>
<name>A0A1G7W1Y7_9MICO</name>
<protein>
    <recommendedName>
        <fullName evidence="4">Very-short-patch-repair endonuclease</fullName>
    </recommendedName>
</protein>
<evidence type="ECO:0000313" key="3">
    <source>
        <dbReference type="Proteomes" id="UP000199009"/>
    </source>
</evidence>
<dbReference type="InterPro" id="IPR011335">
    <property type="entry name" value="Restrct_endonuc-II-like"/>
</dbReference>
<keyword evidence="3" id="KW-1185">Reference proteome</keyword>
<organism evidence="2 3">
    <name type="scientific">Microbacterium pygmaeum</name>
    <dbReference type="NCBI Taxonomy" id="370764"/>
    <lineage>
        <taxon>Bacteria</taxon>
        <taxon>Bacillati</taxon>
        <taxon>Actinomycetota</taxon>
        <taxon>Actinomycetes</taxon>
        <taxon>Micrococcales</taxon>
        <taxon>Microbacteriaceae</taxon>
        <taxon>Microbacterium</taxon>
    </lineage>
</organism>
<dbReference type="SUPFAM" id="SSF52980">
    <property type="entry name" value="Restriction endonuclease-like"/>
    <property type="match status" value="1"/>
</dbReference>
<accession>A0A1G7W1Y7</accession>
<gene>
    <name evidence="2" type="ORF">SAMN04489810_0925</name>
</gene>
<reference evidence="2 3" key="1">
    <citation type="submission" date="2016-10" db="EMBL/GenBank/DDBJ databases">
        <authorList>
            <person name="de Groot N.N."/>
        </authorList>
    </citation>
    <scope>NUCLEOTIDE SEQUENCE [LARGE SCALE GENOMIC DNA]</scope>
    <source>
        <strain evidence="2 3">DSM 23142</strain>
    </source>
</reference>
<dbReference type="Gene3D" id="3.40.960.10">
    <property type="entry name" value="VSR Endonuclease"/>
    <property type="match status" value="1"/>
</dbReference>
<dbReference type="EMBL" id="LT629692">
    <property type="protein sequence ID" value="SDG66045.1"/>
    <property type="molecule type" value="Genomic_DNA"/>
</dbReference>
<dbReference type="Proteomes" id="UP000199009">
    <property type="component" value="Chromosome I"/>
</dbReference>
<evidence type="ECO:0000256" key="1">
    <source>
        <dbReference type="SAM" id="MobiDB-lite"/>
    </source>
</evidence>
<dbReference type="RefSeq" id="WP_231917789.1">
    <property type="nucleotide sequence ID" value="NZ_LT629692.1"/>
</dbReference>